<evidence type="ECO:0000313" key="1">
    <source>
        <dbReference type="EMBL" id="ADE72659.1"/>
    </source>
</evidence>
<dbReference type="EMBL" id="CP001990">
    <property type="protein sequence ID" value="ADE72659.1"/>
    <property type="molecule type" value="Genomic_DNA"/>
</dbReference>
<dbReference type="KEGG" id="bmq:BMQ_pBM70117"/>
<accession>D5E4D4</accession>
<dbReference type="HOGENOM" id="CLU_2448497_0_0_9"/>
<protein>
    <submittedName>
        <fullName evidence="1">Uncharacterized protein</fullName>
    </submittedName>
</protein>
<evidence type="ECO:0000313" key="2">
    <source>
        <dbReference type="Proteomes" id="UP000000935"/>
    </source>
</evidence>
<keyword evidence="2" id="KW-1185">Reference proteome</keyword>
<gene>
    <name evidence="1" type="ordered locus">BMQ_pBM70117</name>
</gene>
<reference evidence="1 2" key="1">
    <citation type="journal article" date="2011" name="J. Bacteriol.">
        <title>Genome sequences of the biotechnologically important Bacillus megaterium strains QM B1551 and DSM319.</title>
        <authorList>
            <person name="Eppinger M."/>
            <person name="Bunk B."/>
            <person name="Johns M.A."/>
            <person name="Edirisinghe J.N."/>
            <person name="Kutumbaka K.K."/>
            <person name="Koenig S.S."/>
            <person name="Huot Creasy H."/>
            <person name="Rosovitz M.J."/>
            <person name="Riley D.R."/>
            <person name="Daugherty S."/>
            <person name="Martin M."/>
            <person name="Elbourne L.D."/>
            <person name="Paulsen I."/>
            <person name="Biedendieck R."/>
            <person name="Braun C."/>
            <person name="Grayburn S."/>
            <person name="Dhingra S."/>
            <person name="Lukyanchuk V."/>
            <person name="Ball B."/>
            <person name="Ul-Qamar R."/>
            <person name="Seibel J."/>
            <person name="Bremer E."/>
            <person name="Jahn D."/>
            <person name="Ravel J."/>
            <person name="Vary P.S."/>
        </authorList>
    </citation>
    <scope>NUCLEOTIDE SEQUENCE [LARGE SCALE GENOMIC DNA]</scope>
    <source>
        <strain evidence="2">ATCC 12872 / QMB1551</strain>
        <plasmid evidence="1">pBM700</plasmid>
    </source>
</reference>
<keyword evidence="1" id="KW-0614">Plasmid</keyword>
<proteinExistence type="predicted"/>
<organism evidence="1 2">
    <name type="scientific">Priestia megaterium (strain ATCC 12872 / QMB1551)</name>
    <name type="common">Bacillus megaterium</name>
    <dbReference type="NCBI Taxonomy" id="545693"/>
    <lineage>
        <taxon>Bacteria</taxon>
        <taxon>Bacillati</taxon>
        <taxon>Bacillota</taxon>
        <taxon>Bacilli</taxon>
        <taxon>Bacillales</taxon>
        <taxon>Bacillaceae</taxon>
        <taxon>Priestia</taxon>
    </lineage>
</organism>
<geneLocation type="plasmid" evidence="1 2">
    <name>pBM700</name>
</geneLocation>
<dbReference type="Proteomes" id="UP000000935">
    <property type="component" value="Plasmid pBM700"/>
</dbReference>
<sequence length="89" mass="10464">MHKTCSLYTSNSTHLSKEIPLYQGCIKSYIFYKSDPGRTLTPIRILFWDVFLKEVLRKQETPLGKRSGGYFYRIIVKLTTDTLYYVDSE</sequence>
<name>D5E4D4_PRIM1</name>
<dbReference type="AlphaFoldDB" id="D5E4D4"/>